<accession>A0A1H5Z272</accession>
<dbReference type="GO" id="GO:0006935">
    <property type="term" value="P:chemotaxis"/>
    <property type="evidence" value="ECO:0007669"/>
    <property type="project" value="InterPro"/>
</dbReference>
<evidence type="ECO:0000259" key="1">
    <source>
        <dbReference type="PROSITE" id="PS50851"/>
    </source>
</evidence>
<dbReference type="SUPFAM" id="SSF50341">
    <property type="entry name" value="CheW-like"/>
    <property type="match status" value="1"/>
</dbReference>
<dbReference type="Gene3D" id="2.40.50.180">
    <property type="entry name" value="CheA-289, Domain 4"/>
    <property type="match status" value="1"/>
</dbReference>
<protein>
    <submittedName>
        <fullName evidence="2">Purine-binding chemotaxis protein CheW</fullName>
    </submittedName>
</protein>
<organism evidence="2 3">
    <name type="scientific">Bosea lathyri</name>
    <dbReference type="NCBI Taxonomy" id="1036778"/>
    <lineage>
        <taxon>Bacteria</taxon>
        <taxon>Pseudomonadati</taxon>
        <taxon>Pseudomonadota</taxon>
        <taxon>Alphaproteobacteria</taxon>
        <taxon>Hyphomicrobiales</taxon>
        <taxon>Boseaceae</taxon>
        <taxon>Bosea</taxon>
    </lineage>
</organism>
<proteinExistence type="predicted"/>
<evidence type="ECO:0000313" key="2">
    <source>
        <dbReference type="EMBL" id="SEG29476.1"/>
    </source>
</evidence>
<dbReference type="PANTHER" id="PTHR22617">
    <property type="entry name" value="CHEMOTAXIS SENSOR HISTIDINE KINASE-RELATED"/>
    <property type="match status" value="1"/>
</dbReference>
<dbReference type="GO" id="GO:0007165">
    <property type="term" value="P:signal transduction"/>
    <property type="evidence" value="ECO:0007669"/>
    <property type="project" value="InterPro"/>
</dbReference>
<dbReference type="Proteomes" id="UP000236743">
    <property type="component" value="Unassembled WGS sequence"/>
</dbReference>
<dbReference type="RefSeq" id="WP_160115738.1">
    <property type="nucleotide sequence ID" value="NZ_FNUY01000004.1"/>
</dbReference>
<dbReference type="SMART" id="SM00260">
    <property type="entry name" value="CheW"/>
    <property type="match status" value="1"/>
</dbReference>
<keyword evidence="3" id="KW-1185">Reference proteome</keyword>
<reference evidence="2 3" key="1">
    <citation type="submission" date="2016-10" db="EMBL/GenBank/DDBJ databases">
        <authorList>
            <person name="de Groot N.N."/>
        </authorList>
    </citation>
    <scope>NUCLEOTIDE SEQUENCE [LARGE SCALE GENOMIC DNA]</scope>
    <source>
        <strain evidence="2 3">DSM 26656</strain>
    </source>
</reference>
<dbReference type="PANTHER" id="PTHR22617:SF23">
    <property type="entry name" value="CHEMOTAXIS PROTEIN CHEW"/>
    <property type="match status" value="1"/>
</dbReference>
<sequence length="162" mass="17392">MKEALDSFARLPALSAPPRQIVVFKLRGRVFGVDVGCVREIRGWQPTTELPHAPNYVLGVVNLRGAIVPVFDLQARLGFGPNDDAAAGVVIVVEIGDRFVGFLSDSVSDIIDICEEDLRAAPDYADGHRPLLRGLAVKSDDIIGLLDLDAVIDVSCLATLDS</sequence>
<dbReference type="AlphaFoldDB" id="A0A1H5Z272"/>
<gene>
    <name evidence="2" type="ORF">SAMN04488115_104176</name>
</gene>
<dbReference type="PROSITE" id="PS50851">
    <property type="entry name" value="CHEW"/>
    <property type="match status" value="1"/>
</dbReference>
<dbReference type="InterPro" id="IPR036061">
    <property type="entry name" value="CheW-like_dom_sf"/>
</dbReference>
<dbReference type="InterPro" id="IPR039315">
    <property type="entry name" value="CheW"/>
</dbReference>
<dbReference type="EMBL" id="FNUY01000004">
    <property type="protein sequence ID" value="SEG29476.1"/>
    <property type="molecule type" value="Genomic_DNA"/>
</dbReference>
<evidence type="ECO:0000313" key="3">
    <source>
        <dbReference type="Proteomes" id="UP000236743"/>
    </source>
</evidence>
<dbReference type="InterPro" id="IPR002545">
    <property type="entry name" value="CheW-lke_dom"/>
</dbReference>
<feature type="domain" description="CheW-like" evidence="1">
    <location>
        <begin position="18"/>
        <end position="157"/>
    </location>
</feature>
<dbReference type="GO" id="GO:0005829">
    <property type="term" value="C:cytosol"/>
    <property type="evidence" value="ECO:0007669"/>
    <property type="project" value="TreeGrafter"/>
</dbReference>
<dbReference type="OrthoDB" id="9794382at2"/>
<dbReference type="Gene3D" id="2.30.30.40">
    <property type="entry name" value="SH3 Domains"/>
    <property type="match status" value="1"/>
</dbReference>
<dbReference type="Pfam" id="PF01584">
    <property type="entry name" value="CheW"/>
    <property type="match status" value="1"/>
</dbReference>
<name>A0A1H5Z272_9HYPH</name>